<accession>A0A0P1EWU6</accession>
<dbReference type="AlphaFoldDB" id="A0A0P1EWU6"/>
<feature type="transmembrane region" description="Helical" evidence="1">
    <location>
        <begin position="74"/>
        <end position="94"/>
    </location>
</feature>
<dbReference type="Gene3D" id="1.20.210.10">
    <property type="entry name" value="Cytochrome c oxidase-like, subunit I domain"/>
    <property type="match status" value="1"/>
</dbReference>
<protein>
    <submittedName>
        <fullName evidence="2">Uncharacterized protein</fullName>
    </submittedName>
</protein>
<proteinExistence type="predicted"/>
<feature type="transmembrane region" description="Helical" evidence="1">
    <location>
        <begin position="44"/>
        <end position="62"/>
    </location>
</feature>
<keyword evidence="1" id="KW-0472">Membrane</keyword>
<organism evidence="2 3">
    <name type="scientific">Ruegeria atlantica</name>
    <dbReference type="NCBI Taxonomy" id="81569"/>
    <lineage>
        <taxon>Bacteria</taxon>
        <taxon>Pseudomonadati</taxon>
        <taxon>Pseudomonadota</taxon>
        <taxon>Alphaproteobacteria</taxon>
        <taxon>Rhodobacterales</taxon>
        <taxon>Roseobacteraceae</taxon>
        <taxon>Ruegeria</taxon>
    </lineage>
</organism>
<sequence>MRWENETYRDMFLCPAAVFALVAMVWGIQMSASHDHTMSPAHGHLNLIGFVAMSIFGAHYALTPQAAGGRLANIHFVVTVATVLVLTPGIVMAITERGEVLAQIGSILAVLSMALFAFVVFRHGTGRISDDRASENAPLHQPAE</sequence>
<evidence type="ECO:0000313" key="3">
    <source>
        <dbReference type="Proteomes" id="UP000050783"/>
    </source>
</evidence>
<feature type="transmembrane region" description="Helical" evidence="1">
    <location>
        <begin position="100"/>
        <end position="121"/>
    </location>
</feature>
<gene>
    <name evidence="2" type="ORF">RUA4292_01180</name>
</gene>
<keyword evidence="1" id="KW-1133">Transmembrane helix</keyword>
<evidence type="ECO:0000256" key="1">
    <source>
        <dbReference type="SAM" id="Phobius"/>
    </source>
</evidence>
<dbReference type="InterPro" id="IPR036927">
    <property type="entry name" value="Cyt_c_oxase-like_su1_sf"/>
</dbReference>
<feature type="transmembrane region" description="Helical" evidence="1">
    <location>
        <begin position="12"/>
        <end position="32"/>
    </location>
</feature>
<keyword evidence="1" id="KW-0812">Transmembrane</keyword>
<dbReference type="EMBL" id="CYPU01000020">
    <property type="protein sequence ID" value="CUH47013.1"/>
    <property type="molecule type" value="Genomic_DNA"/>
</dbReference>
<dbReference type="Proteomes" id="UP000050783">
    <property type="component" value="Unassembled WGS sequence"/>
</dbReference>
<reference evidence="2 3" key="1">
    <citation type="submission" date="2015-09" db="EMBL/GenBank/DDBJ databases">
        <authorList>
            <consortium name="Swine Surveillance"/>
        </authorList>
    </citation>
    <scope>NUCLEOTIDE SEQUENCE [LARGE SCALE GENOMIC DNA]</scope>
    <source>
        <strain evidence="2 3">CECT 4292</strain>
    </source>
</reference>
<name>A0A0P1EWU6_9RHOB</name>
<dbReference type="SUPFAM" id="SSF81442">
    <property type="entry name" value="Cytochrome c oxidase subunit I-like"/>
    <property type="match status" value="1"/>
</dbReference>
<evidence type="ECO:0000313" key="2">
    <source>
        <dbReference type="EMBL" id="CUH47013.1"/>
    </source>
</evidence>